<evidence type="ECO:0000313" key="1">
    <source>
        <dbReference type="EMBL" id="GMR38634.1"/>
    </source>
</evidence>
<feature type="non-terminal residue" evidence="1">
    <location>
        <position position="1"/>
    </location>
</feature>
<name>A0AAN4ZET2_9BILA</name>
<accession>A0AAN4ZET2</accession>
<organism evidence="1 2">
    <name type="scientific">Pristionchus mayeri</name>
    <dbReference type="NCBI Taxonomy" id="1317129"/>
    <lineage>
        <taxon>Eukaryota</taxon>
        <taxon>Metazoa</taxon>
        <taxon>Ecdysozoa</taxon>
        <taxon>Nematoda</taxon>
        <taxon>Chromadorea</taxon>
        <taxon>Rhabditida</taxon>
        <taxon>Rhabditina</taxon>
        <taxon>Diplogasteromorpha</taxon>
        <taxon>Diplogasteroidea</taxon>
        <taxon>Neodiplogasteridae</taxon>
        <taxon>Pristionchus</taxon>
    </lineage>
</organism>
<dbReference type="AlphaFoldDB" id="A0AAN4ZET2"/>
<reference evidence="2" key="1">
    <citation type="submission" date="2022-10" db="EMBL/GenBank/DDBJ databases">
        <title>Genome assembly of Pristionchus species.</title>
        <authorList>
            <person name="Yoshida K."/>
            <person name="Sommer R.J."/>
        </authorList>
    </citation>
    <scope>NUCLEOTIDE SEQUENCE [LARGE SCALE GENOMIC DNA]</scope>
    <source>
        <strain evidence="2">RS5460</strain>
    </source>
</reference>
<gene>
    <name evidence="1" type="ORF">PMAYCL1PPCAC_08829</name>
</gene>
<sequence>RVLSGKTECKQDTENQRSSTWYLKTSNDSIRVTKAACFDRYICWEQQKFTEICLSTLDCNRINFVDNLAKFDT</sequence>
<protein>
    <submittedName>
        <fullName evidence="1">Uncharacterized protein</fullName>
    </submittedName>
</protein>
<proteinExistence type="predicted"/>
<comment type="caution">
    <text evidence="1">The sequence shown here is derived from an EMBL/GenBank/DDBJ whole genome shotgun (WGS) entry which is preliminary data.</text>
</comment>
<keyword evidence="2" id="KW-1185">Reference proteome</keyword>
<dbReference type="EMBL" id="BTRK01000002">
    <property type="protein sequence ID" value="GMR38634.1"/>
    <property type="molecule type" value="Genomic_DNA"/>
</dbReference>
<feature type="non-terminal residue" evidence="1">
    <location>
        <position position="73"/>
    </location>
</feature>
<evidence type="ECO:0000313" key="2">
    <source>
        <dbReference type="Proteomes" id="UP001328107"/>
    </source>
</evidence>
<dbReference type="Proteomes" id="UP001328107">
    <property type="component" value="Unassembled WGS sequence"/>
</dbReference>